<gene>
    <name evidence="4" type="primary">LOC136076824</name>
</gene>
<dbReference type="CDD" id="cd21451">
    <property type="entry name" value="DLC-like_TCTEX1D"/>
    <property type="match status" value="1"/>
</dbReference>
<evidence type="ECO:0000256" key="2">
    <source>
        <dbReference type="SAM" id="MobiDB-lite"/>
    </source>
</evidence>
<evidence type="ECO:0000313" key="4">
    <source>
        <dbReference type="RefSeq" id="XP_065646424.1"/>
    </source>
</evidence>
<dbReference type="Gene3D" id="3.30.1140.40">
    <property type="entry name" value="Tctex-1"/>
    <property type="match status" value="1"/>
</dbReference>
<protein>
    <submittedName>
        <fullName evidence="4">Uncharacterized protein LOC136076824</fullName>
    </submittedName>
</protein>
<dbReference type="GeneID" id="136076824"/>
<evidence type="ECO:0000313" key="3">
    <source>
        <dbReference type="Proteomes" id="UP001652625"/>
    </source>
</evidence>
<dbReference type="InterPro" id="IPR005334">
    <property type="entry name" value="Tctex-1-like"/>
</dbReference>
<dbReference type="Pfam" id="PF03645">
    <property type="entry name" value="Tctex-1"/>
    <property type="match status" value="1"/>
</dbReference>
<name>A0ABM4BBW9_HYDVU</name>
<reference evidence="3" key="1">
    <citation type="submission" date="2025-05" db="UniProtKB">
        <authorList>
            <consortium name="RefSeq"/>
        </authorList>
    </citation>
    <scope>NUCLEOTIDE SEQUENCE [LARGE SCALE GENOMIC DNA]</scope>
</reference>
<dbReference type="Proteomes" id="UP001652625">
    <property type="component" value="Chromosome 02"/>
</dbReference>
<feature type="compositionally biased region" description="Polar residues" evidence="2">
    <location>
        <begin position="15"/>
        <end position="24"/>
    </location>
</feature>
<keyword evidence="3" id="KW-1185">Reference proteome</keyword>
<evidence type="ECO:0000256" key="1">
    <source>
        <dbReference type="ARBA" id="ARBA00005361"/>
    </source>
</evidence>
<accession>A0ABM4BBW9</accession>
<proteinExistence type="inferred from homology"/>
<comment type="similarity">
    <text evidence="1">Belongs to the dynein light chain Tctex-type family.</text>
</comment>
<dbReference type="RefSeq" id="XP_065646424.1">
    <property type="nucleotide sequence ID" value="XM_065790352.1"/>
</dbReference>
<organism evidence="3 4">
    <name type="scientific">Hydra vulgaris</name>
    <name type="common">Hydra</name>
    <name type="synonym">Hydra attenuata</name>
    <dbReference type="NCBI Taxonomy" id="6087"/>
    <lineage>
        <taxon>Eukaryota</taxon>
        <taxon>Metazoa</taxon>
        <taxon>Cnidaria</taxon>
        <taxon>Hydrozoa</taxon>
        <taxon>Hydroidolina</taxon>
        <taxon>Anthoathecata</taxon>
        <taxon>Aplanulata</taxon>
        <taxon>Hydridae</taxon>
        <taxon>Hydra</taxon>
    </lineage>
</organism>
<feature type="region of interest" description="Disordered" evidence="2">
    <location>
        <begin position="1"/>
        <end position="32"/>
    </location>
</feature>
<reference evidence="4" key="2">
    <citation type="submission" date="2025-08" db="UniProtKB">
        <authorList>
            <consortium name="RefSeq"/>
        </authorList>
    </citation>
    <scope>IDENTIFICATION</scope>
</reference>
<sequence length="345" mass="39586">MIYDTENEEKINFSRPRSMSNRDNQSLKKFGKPPVIKYISKQLLKKNKSTDSEKITRKRSSTTSSLLQFFNIDFFQSKEKFSPSSSPSNGSPNVSPYPRRKSFNFFRSKKSIDEYITTNRLEDSRSTAIVNRSLSLGNVLEGLPKSIKIEKLKSNGLKRKWNSLPCLQTRRFYAVTASPLVFGACSERPRVNDLKVERKQSIKVLLKQRQNSYGSSKIINRRRSSGGTEDIYIPGKILKFDNERLEQLVSITLEKSTVHMSFDNELCGIRCRRISKNLEEAVKSSLQNDENVYKVVAQVFMGELIGYGICFATQCTYQFFEDYFATSTFQTVDMFVCAIVVVEKV</sequence>
<dbReference type="InterPro" id="IPR038586">
    <property type="entry name" value="Tctex-1-like_sf"/>
</dbReference>